<gene>
    <name evidence="4" type="ORF">QYE76_027000</name>
</gene>
<feature type="region of interest" description="Disordered" evidence="2">
    <location>
        <begin position="173"/>
        <end position="217"/>
    </location>
</feature>
<name>A0AAD8Q1Q2_LOLMU</name>
<protein>
    <recommendedName>
        <fullName evidence="3">Transposase (putative) gypsy type domain-containing protein</fullName>
    </recommendedName>
</protein>
<feature type="coiled-coil region" evidence="1">
    <location>
        <begin position="783"/>
        <end position="870"/>
    </location>
</feature>
<feature type="region of interest" description="Disordered" evidence="2">
    <location>
        <begin position="1029"/>
        <end position="1085"/>
    </location>
</feature>
<dbReference type="AlphaFoldDB" id="A0AAD8Q1Q2"/>
<dbReference type="EMBL" id="JAUUTY010000718">
    <property type="protein sequence ID" value="KAK1593726.1"/>
    <property type="molecule type" value="Genomic_DNA"/>
</dbReference>
<feature type="compositionally biased region" description="Low complexity" evidence="2">
    <location>
        <begin position="1065"/>
        <end position="1074"/>
    </location>
</feature>
<reference evidence="4" key="1">
    <citation type="submission" date="2023-07" db="EMBL/GenBank/DDBJ databases">
        <title>A chromosome-level genome assembly of Lolium multiflorum.</title>
        <authorList>
            <person name="Chen Y."/>
            <person name="Copetti D."/>
            <person name="Kolliker R."/>
            <person name="Studer B."/>
        </authorList>
    </citation>
    <scope>NUCLEOTIDE SEQUENCE</scope>
    <source>
        <strain evidence="4">02402/16</strain>
        <tissue evidence="4">Leaf</tissue>
    </source>
</reference>
<keyword evidence="1" id="KW-0175">Coiled coil</keyword>
<proteinExistence type="predicted"/>
<sequence>MGLHGSGFLQRSVRIRLSDPGPDFILHDQQQLGRPMGLMPPSPSMGHPACLDLGTAMGTPMKYTHNSRPLEFSEFLLQLPPCLHLLISQTDALPRPELSESHRRSRSEPTTVVFFVFLTPASHRTKTSSPATHTAKSITMSSTTPPPTSEPIMATPISSAPPLFVPVQLDPIKDSGKDTEGTSAVPEKTSEAEKKTEEIAAKKSKARQRDSESRGKWWPCTTTDIELQNLEGEGFLQPGSWRTTPNALAPAPQDNEMVLTKALVERGFSFPPSDFFLEILKAYGLQPHNISPNSVLAISNHVTLCEGHLRVIPELSLFQYYFTVKKERIRQSSELATCGTITFMIRPGRVYPHTDRHESARYWSGGFFYLKDVSDPANVRKLPPFKNCPATELPTWSHCPHISESLQLTRAVRRICKLTEEGLTGKDLTLSWFTKRIQPLQHRDRLMFQYTGRDDPMRVTKDNLSADALDKRIRVLIKVPRELHVHVCNKDIHMNGSGTAKTNSELFSGFLPPATRIRRPRRRRKLPRLPAPLREKKAVLPLYAKRAREVPSTALPGERGGKEAPSLIDTSNKGQPDIQHFFKPSGQPPKAPRAPKKKAKPSPASIPVTPEVEVPPKASSASKPDPKDVINVDDLPEDPAHHGDSAKGTSSPVPPSDQPSSAFAGPTGEEQEQKAKLLQVTNATRVHLQPTPSLQKLTLSQRHAEVSDMLNKVWGKPDEEVRELADLEDSLKEFFAKHKEVRQVILAPKHWVIYFRVTCISRCFPKIPRGNLRVHVLEQITEIEGLRQNAENSQQAIRLLESRLQQETAKHSKFDELSAKVQVLEAENESLKNFVKKSASQENQARKELSEKHARDLAELNEKLEKSQGRVISVISKNKVLEAEAEAIDKLIFPSLGFEWSKESNLKRTEAYDEARISIDALFEACRGIAKTLSLKKAKTTIVDTMTKLMQQVPDFIKDWQKSSARGAASLVLATCKAHFPTLNLADVARGVPEDSDMGALLAETEGYEQLFVRRVDHSFWYNQHDLPSGFSDAEEEAGEPEYYGEGSGSSGEHSGGNSGDDSEAGSGDSDGGSTYQQSEEEDSE</sequence>
<dbReference type="InterPro" id="IPR007321">
    <property type="entry name" value="Transposase_28"/>
</dbReference>
<feature type="region of interest" description="Disordered" evidence="2">
    <location>
        <begin position="125"/>
        <end position="152"/>
    </location>
</feature>
<comment type="caution">
    <text evidence="4">The sequence shown here is derived from an EMBL/GenBank/DDBJ whole genome shotgun (WGS) entry which is preliminary data.</text>
</comment>
<evidence type="ECO:0000259" key="3">
    <source>
        <dbReference type="Pfam" id="PF04195"/>
    </source>
</evidence>
<feature type="compositionally biased region" description="Basic and acidic residues" evidence="2">
    <location>
        <begin position="188"/>
        <end position="215"/>
    </location>
</feature>
<evidence type="ECO:0000313" key="4">
    <source>
        <dbReference type="EMBL" id="KAK1593726.1"/>
    </source>
</evidence>
<feature type="domain" description="Transposase (putative) gypsy type" evidence="3">
    <location>
        <begin position="259"/>
        <end position="325"/>
    </location>
</feature>
<feature type="compositionally biased region" description="Gly residues" evidence="2">
    <location>
        <begin position="1046"/>
        <end position="1059"/>
    </location>
</feature>
<organism evidence="4 5">
    <name type="scientific">Lolium multiflorum</name>
    <name type="common">Italian ryegrass</name>
    <name type="synonym">Lolium perenne subsp. multiflorum</name>
    <dbReference type="NCBI Taxonomy" id="4521"/>
    <lineage>
        <taxon>Eukaryota</taxon>
        <taxon>Viridiplantae</taxon>
        <taxon>Streptophyta</taxon>
        <taxon>Embryophyta</taxon>
        <taxon>Tracheophyta</taxon>
        <taxon>Spermatophyta</taxon>
        <taxon>Magnoliopsida</taxon>
        <taxon>Liliopsida</taxon>
        <taxon>Poales</taxon>
        <taxon>Poaceae</taxon>
        <taxon>BOP clade</taxon>
        <taxon>Pooideae</taxon>
        <taxon>Poodae</taxon>
        <taxon>Poeae</taxon>
        <taxon>Poeae Chloroplast Group 2 (Poeae type)</taxon>
        <taxon>Loliodinae</taxon>
        <taxon>Loliinae</taxon>
        <taxon>Lolium</taxon>
    </lineage>
</organism>
<keyword evidence="5" id="KW-1185">Reference proteome</keyword>
<feature type="compositionally biased region" description="Polar residues" evidence="2">
    <location>
        <begin position="127"/>
        <end position="136"/>
    </location>
</feature>
<dbReference type="Proteomes" id="UP001231189">
    <property type="component" value="Unassembled WGS sequence"/>
</dbReference>
<evidence type="ECO:0000313" key="5">
    <source>
        <dbReference type="Proteomes" id="UP001231189"/>
    </source>
</evidence>
<evidence type="ECO:0000256" key="2">
    <source>
        <dbReference type="SAM" id="MobiDB-lite"/>
    </source>
</evidence>
<accession>A0AAD8Q1Q2</accession>
<dbReference type="PANTHER" id="PTHR33026">
    <property type="entry name" value="OS06G0360600 PROTEIN"/>
    <property type="match status" value="1"/>
</dbReference>
<dbReference type="Pfam" id="PF04195">
    <property type="entry name" value="Transposase_28"/>
    <property type="match status" value="1"/>
</dbReference>
<feature type="region of interest" description="Disordered" evidence="2">
    <location>
        <begin position="550"/>
        <end position="673"/>
    </location>
</feature>
<dbReference type="PANTHER" id="PTHR33026:SF7">
    <property type="entry name" value="OS03G0100275 PROTEIN"/>
    <property type="match status" value="1"/>
</dbReference>
<evidence type="ECO:0000256" key="1">
    <source>
        <dbReference type="SAM" id="Coils"/>
    </source>
</evidence>